<dbReference type="OrthoDB" id="9994157at2759"/>
<dbReference type="Proteomes" id="UP000663882">
    <property type="component" value="Unassembled WGS sequence"/>
</dbReference>
<comment type="caution">
    <text evidence="2">The sequence shown here is derived from an EMBL/GenBank/DDBJ whole genome shotgun (WGS) entry which is preliminary data.</text>
</comment>
<dbReference type="EMBL" id="CAJOAX010000362">
    <property type="protein sequence ID" value="CAF3575087.1"/>
    <property type="molecule type" value="Genomic_DNA"/>
</dbReference>
<dbReference type="EMBL" id="CAJNOT010000635">
    <property type="protein sequence ID" value="CAF1041369.1"/>
    <property type="molecule type" value="Genomic_DNA"/>
</dbReference>
<accession>A0A814JRF2</accession>
<proteinExistence type="predicted"/>
<evidence type="ECO:0000313" key="3">
    <source>
        <dbReference type="EMBL" id="CAF1065051.1"/>
    </source>
</evidence>
<evidence type="ECO:0000313" key="5">
    <source>
        <dbReference type="EMBL" id="CAF3684409.1"/>
    </source>
</evidence>
<dbReference type="Proteomes" id="UP000663836">
    <property type="component" value="Unassembled WGS sequence"/>
</dbReference>
<evidence type="ECO:0000313" key="4">
    <source>
        <dbReference type="EMBL" id="CAF3575087.1"/>
    </source>
</evidence>
<evidence type="ECO:0000256" key="1">
    <source>
        <dbReference type="SAM" id="SignalP"/>
    </source>
</evidence>
<protein>
    <submittedName>
        <fullName evidence="2">Uncharacterized protein</fullName>
    </submittedName>
</protein>
<dbReference type="Proteomes" id="UP000663823">
    <property type="component" value="Unassembled WGS sequence"/>
</dbReference>
<gene>
    <name evidence="5" type="ORF">JBS370_LOCUS8420</name>
    <name evidence="4" type="ORF">OTI717_LOCUS5511</name>
    <name evidence="3" type="ORF">RFH988_LOCUS17465</name>
    <name evidence="2" type="ORF">ZHD862_LOCUS14561</name>
</gene>
<dbReference type="AlphaFoldDB" id="A0A814JRF2"/>
<organism evidence="2 6">
    <name type="scientific">Rotaria sordida</name>
    <dbReference type="NCBI Taxonomy" id="392033"/>
    <lineage>
        <taxon>Eukaryota</taxon>
        <taxon>Metazoa</taxon>
        <taxon>Spiralia</taxon>
        <taxon>Gnathifera</taxon>
        <taxon>Rotifera</taxon>
        <taxon>Eurotatoria</taxon>
        <taxon>Bdelloidea</taxon>
        <taxon>Philodinida</taxon>
        <taxon>Philodinidae</taxon>
        <taxon>Rotaria</taxon>
    </lineage>
</organism>
<dbReference type="EMBL" id="CAJNOO010000934">
    <property type="protein sequence ID" value="CAF1065051.1"/>
    <property type="molecule type" value="Genomic_DNA"/>
</dbReference>
<feature type="signal peptide" evidence="1">
    <location>
        <begin position="1"/>
        <end position="24"/>
    </location>
</feature>
<reference evidence="2" key="1">
    <citation type="submission" date="2021-02" db="EMBL/GenBank/DDBJ databases">
        <authorList>
            <person name="Nowell W R."/>
        </authorList>
    </citation>
    <scope>NUCLEOTIDE SEQUENCE</scope>
</reference>
<evidence type="ECO:0000313" key="6">
    <source>
        <dbReference type="Proteomes" id="UP000663864"/>
    </source>
</evidence>
<evidence type="ECO:0000313" key="2">
    <source>
        <dbReference type="EMBL" id="CAF1041369.1"/>
    </source>
</evidence>
<feature type="chain" id="PRO_5036224959" evidence="1">
    <location>
        <begin position="25"/>
        <end position="113"/>
    </location>
</feature>
<dbReference type="Proteomes" id="UP000663864">
    <property type="component" value="Unassembled WGS sequence"/>
</dbReference>
<keyword evidence="1" id="KW-0732">Signal</keyword>
<dbReference type="EMBL" id="CAJOBD010000534">
    <property type="protein sequence ID" value="CAF3684409.1"/>
    <property type="molecule type" value="Genomic_DNA"/>
</dbReference>
<dbReference type="SUPFAM" id="SSF57302">
    <property type="entry name" value="Snake toxin-like"/>
    <property type="match status" value="1"/>
</dbReference>
<sequence length="113" mass="12912">MIVIKRVFILCFLVLCYIVFQSNALQCKICEQSDPSCLFSRDTDIQLCENEDDVCYSWLYRRGIEVGVRRDCISISSPQYSLIKEIIGTKDNACLKRMGGLDCFTICSTDLCN</sequence>
<name>A0A814JRF2_9BILA</name>
<dbReference type="InterPro" id="IPR045860">
    <property type="entry name" value="Snake_toxin-like_sf"/>
</dbReference>